<sequence>MASYKAFLLLCSLLANLDAHLGHIERLMQIVGQHATFCDPSQRLLCEDLTDTEAIENKAKVMMDDIGTGQWLTSSPDRSTCVGLLLLRRKGSRLGQLSRHS</sequence>
<dbReference type="EMBL" id="JBJKFK010000532">
    <property type="protein sequence ID" value="KAL3316494.1"/>
    <property type="molecule type" value="Genomic_DNA"/>
</dbReference>
<dbReference type="Proteomes" id="UP001626550">
    <property type="component" value="Unassembled WGS sequence"/>
</dbReference>
<comment type="caution">
    <text evidence="2">The sequence shown here is derived from an EMBL/GenBank/DDBJ whole genome shotgun (WGS) entry which is preliminary data.</text>
</comment>
<evidence type="ECO:0000313" key="2">
    <source>
        <dbReference type="EMBL" id="KAL3316494.1"/>
    </source>
</evidence>
<evidence type="ECO:0000256" key="1">
    <source>
        <dbReference type="SAM" id="SignalP"/>
    </source>
</evidence>
<name>A0ABD2QAB2_9PLAT</name>
<feature type="chain" id="PRO_5044841734" evidence="1">
    <location>
        <begin position="20"/>
        <end position="101"/>
    </location>
</feature>
<evidence type="ECO:0000313" key="3">
    <source>
        <dbReference type="Proteomes" id="UP001626550"/>
    </source>
</evidence>
<feature type="signal peptide" evidence="1">
    <location>
        <begin position="1"/>
        <end position="19"/>
    </location>
</feature>
<keyword evidence="3" id="KW-1185">Reference proteome</keyword>
<protein>
    <submittedName>
        <fullName evidence="2">Uncharacterized protein</fullName>
    </submittedName>
</protein>
<proteinExistence type="predicted"/>
<organism evidence="2 3">
    <name type="scientific">Cichlidogyrus casuarinus</name>
    <dbReference type="NCBI Taxonomy" id="1844966"/>
    <lineage>
        <taxon>Eukaryota</taxon>
        <taxon>Metazoa</taxon>
        <taxon>Spiralia</taxon>
        <taxon>Lophotrochozoa</taxon>
        <taxon>Platyhelminthes</taxon>
        <taxon>Monogenea</taxon>
        <taxon>Monopisthocotylea</taxon>
        <taxon>Dactylogyridea</taxon>
        <taxon>Ancyrocephalidae</taxon>
        <taxon>Cichlidogyrus</taxon>
    </lineage>
</organism>
<reference evidence="2 3" key="1">
    <citation type="submission" date="2024-11" db="EMBL/GenBank/DDBJ databases">
        <title>Adaptive evolution of stress response genes in parasites aligns with host niche diversity.</title>
        <authorList>
            <person name="Hahn C."/>
            <person name="Resl P."/>
        </authorList>
    </citation>
    <scope>NUCLEOTIDE SEQUENCE [LARGE SCALE GENOMIC DNA]</scope>
    <source>
        <strain evidence="2">EGGRZ-B1_66</strain>
        <tissue evidence="2">Body</tissue>
    </source>
</reference>
<gene>
    <name evidence="2" type="ORF">Ciccas_004861</name>
</gene>
<accession>A0ABD2QAB2</accession>
<dbReference type="AlphaFoldDB" id="A0ABD2QAB2"/>
<keyword evidence="1" id="KW-0732">Signal</keyword>